<dbReference type="OrthoDB" id="5329403at2759"/>
<sequence length="705" mass="76050">MASPTTQTGTEPKQRRRTAPRIIPAVPLKFARRPPTVRPLTPEGTARGPLASTDADSLPSVEKSAPVSTACDPPTPQSRASETVNGNPEADERESLTAAPGAITHQDSSPKETDRDQYDTEIPPQKAPVSDEHVDATEPSSLEQVISPASPLKDPQSRILPTAQQVSSHAGRASLDNIVFGSAQETAPAPNTTHTQGQTNGVVPQTFLGHPPGLTGPHFPPPSHSDGSQLVPGKDPLWGTAPVGAAPKGPYVPSFGPHSQPHGNATYQGTPNGRYSPPHATEMSTRSSSHSPRKLPRANLANPAVYGSETSETTYPDWNKPPHTGLKPQELGPPSFQEPLDLATWLMDQVGRPEFADFYLQVRTNDTVLCAVPVHAVVVGRSRPILAAIRNALASAPRLRDGPLTANLFTDNPFVSPESLKEGIKLLYGAPLLAVNSILYQLVPFHPGHGTGVPSNDARTRMSQAISYTATGHVLELYSMLTRGVELVKALLRWDTVDQALSWALTMAPFYADHLLADKSSNRIEHQVAHLLRQDIIEFLAINLPIGFALQVAAPELPNLPRLPTISDQSGHNPRLSQIRFGDAPAEEEQKPDFVTSTLSSVLLSAPLPLVDNTLNHPAVVSRLGWHGVQTLMDAVVGERERRRSRILQAVETRFSGHESDAYPKEVFEGLLWHEHVVASPAHPSGFSVRATRLGNQKSNWNTPA</sequence>
<dbReference type="EMBL" id="ML986505">
    <property type="protein sequence ID" value="KAF2274072.1"/>
    <property type="molecule type" value="Genomic_DNA"/>
</dbReference>
<dbReference type="Proteomes" id="UP000800097">
    <property type="component" value="Unassembled WGS sequence"/>
</dbReference>
<dbReference type="GeneID" id="54553070"/>
<organism evidence="2 3">
    <name type="scientific">Westerdykella ornata</name>
    <dbReference type="NCBI Taxonomy" id="318751"/>
    <lineage>
        <taxon>Eukaryota</taxon>
        <taxon>Fungi</taxon>
        <taxon>Dikarya</taxon>
        <taxon>Ascomycota</taxon>
        <taxon>Pezizomycotina</taxon>
        <taxon>Dothideomycetes</taxon>
        <taxon>Pleosporomycetidae</taxon>
        <taxon>Pleosporales</taxon>
        <taxon>Sporormiaceae</taxon>
        <taxon>Westerdykella</taxon>
    </lineage>
</organism>
<keyword evidence="3" id="KW-1185">Reference proteome</keyword>
<evidence type="ECO:0000313" key="3">
    <source>
        <dbReference type="Proteomes" id="UP000800097"/>
    </source>
</evidence>
<accession>A0A6A6JCB6</accession>
<feature type="compositionally biased region" description="Polar residues" evidence="1">
    <location>
        <begin position="1"/>
        <end position="11"/>
    </location>
</feature>
<dbReference type="AlphaFoldDB" id="A0A6A6JCB6"/>
<evidence type="ECO:0000313" key="2">
    <source>
        <dbReference type="EMBL" id="KAF2274072.1"/>
    </source>
</evidence>
<dbReference type="RefSeq" id="XP_033651611.1">
    <property type="nucleotide sequence ID" value="XM_033799895.1"/>
</dbReference>
<reference evidence="2" key="1">
    <citation type="journal article" date="2020" name="Stud. Mycol.">
        <title>101 Dothideomycetes genomes: a test case for predicting lifestyles and emergence of pathogens.</title>
        <authorList>
            <person name="Haridas S."/>
            <person name="Albert R."/>
            <person name="Binder M."/>
            <person name="Bloem J."/>
            <person name="Labutti K."/>
            <person name="Salamov A."/>
            <person name="Andreopoulos B."/>
            <person name="Baker S."/>
            <person name="Barry K."/>
            <person name="Bills G."/>
            <person name="Bluhm B."/>
            <person name="Cannon C."/>
            <person name="Castanera R."/>
            <person name="Culley D."/>
            <person name="Daum C."/>
            <person name="Ezra D."/>
            <person name="Gonzalez J."/>
            <person name="Henrissat B."/>
            <person name="Kuo A."/>
            <person name="Liang C."/>
            <person name="Lipzen A."/>
            <person name="Lutzoni F."/>
            <person name="Magnuson J."/>
            <person name="Mondo S."/>
            <person name="Nolan M."/>
            <person name="Ohm R."/>
            <person name="Pangilinan J."/>
            <person name="Park H.-J."/>
            <person name="Ramirez L."/>
            <person name="Alfaro M."/>
            <person name="Sun H."/>
            <person name="Tritt A."/>
            <person name="Yoshinaga Y."/>
            <person name="Zwiers L.-H."/>
            <person name="Turgeon B."/>
            <person name="Goodwin S."/>
            <person name="Spatafora J."/>
            <person name="Crous P."/>
            <person name="Grigoriev I."/>
        </authorList>
    </citation>
    <scope>NUCLEOTIDE SEQUENCE</scope>
    <source>
        <strain evidence="2">CBS 379.55</strain>
    </source>
</reference>
<feature type="compositionally biased region" description="Basic and acidic residues" evidence="1">
    <location>
        <begin position="108"/>
        <end position="118"/>
    </location>
</feature>
<feature type="region of interest" description="Disordered" evidence="1">
    <location>
        <begin position="1"/>
        <end position="170"/>
    </location>
</feature>
<evidence type="ECO:0000256" key="1">
    <source>
        <dbReference type="SAM" id="MobiDB-lite"/>
    </source>
</evidence>
<feature type="compositionally biased region" description="Polar residues" evidence="1">
    <location>
        <begin position="261"/>
        <end position="273"/>
    </location>
</feature>
<name>A0A6A6JCB6_WESOR</name>
<proteinExistence type="predicted"/>
<gene>
    <name evidence="2" type="ORF">EI97DRAFT_444358</name>
</gene>
<feature type="region of interest" description="Disordered" evidence="1">
    <location>
        <begin position="254"/>
        <end position="302"/>
    </location>
</feature>
<feature type="compositionally biased region" description="Polar residues" evidence="1">
    <location>
        <begin position="77"/>
        <end position="86"/>
    </location>
</feature>
<protein>
    <submittedName>
        <fullName evidence="2">Uncharacterized protein</fullName>
    </submittedName>
</protein>